<dbReference type="AlphaFoldDB" id="A0A9W9CGV0"/>
<dbReference type="RefSeq" id="XP_056077194.1">
    <property type="nucleotide sequence ID" value="XM_056210372.1"/>
</dbReference>
<comment type="caution">
    <text evidence="1">The sequence shown here is derived from an EMBL/GenBank/DDBJ whole genome shotgun (WGS) entry which is preliminary data.</text>
</comment>
<evidence type="ECO:0000313" key="1">
    <source>
        <dbReference type="EMBL" id="KAJ4360992.1"/>
    </source>
</evidence>
<dbReference type="EMBL" id="JAPEUX010000001">
    <property type="protein sequence ID" value="KAJ4360992.1"/>
    <property type="molecule type" value="Genomic_DNA"/>
</dbReference>
<accession>A0A9W9CGV0</accession>
<evidence type="ECO:0000313" key="2">
    <source>
        <dbReference type="Proteomes" id="UP001140513"/>
    </source>
</evidence>
<organism evidence="1 2">
    <name type="scientific">Didymosphaeria variabile</name>
    <dbReference type="NCBI Taxonomy" id="1932322"/>
    <lineage>
        <taxon>Eukaryota</taxon>
        <taxon>Fungi</taxon>
        <taxon>Dikarya</taxon>
        <taxon>Ascomycota</taxon>
        <taxon>Pezizomycotina</taxon>
        <taxon>Dothideomycetes</taxon>
        <taxon>Pleosporomycetidae</taxon>
        <taxon>Pleosporales</taxon>
        <taxon>Massarineae</taxon>
        <taxon>Didymosphaeriaceae</taxon>
        <taxon>Didymosphaeria</taxon>
    </lineage>
</organism>
<dbReference type="OrthoDB" id="3801338at2759"/>
<reference evidence="1" key="1">
    <citation type="submission" date="2022-10" db="EMBL/GenBank/DDBJ databases">
        <title>Tapping the CABI collections for fungal endophytes: first genome assemblies for Collariella, Neodidymelliopsis, Ascochyta clinopodiicola, Didymella pomorum, Didymosphaeria variabile, Neocosmospora piperis and Neocucurbitaria cava.</title>
        <authorList>
            <person name="Hill R."/>
        </authorList>
    </citation>
    <scope>NUCLEOTIDE SEQUENCE</scope>
    <source>
        <strain evidence="1">IMI 356815</strain>
    </source>
</reference>
<sequence length="260" mass="30117">MNTVEHGAASIDADPESNAVVHQQLDNWLLMIRFERMNMMKGPKISISIGDVLIRGIYKRAAMAVSRTLNEHFTMAPHSTHFHFEAGSLEIKAVCTLLISWLRETSKIFEAHEVRFRKRFHTNIAILRAARLLGMERYTNIIMQSYINYVQTEVPYYHEIACVEAMRTSHKDPVWTAMVNHLSHLRYTGQIPDPKTFSKFHRKHPELAGAMYYTDQFFKAKAAEDRRGYPLIKHLICDYETGQKVMVTGKEAAMWWASQL</sequence>
<name>A0A9W9CGV0_9PLEO</name>
<keyword evidence="2" id="KW-1185">Reference proteome</keyword>
<gene>
    <name evidence="1" type="ORF">N0V89_001561</name>
</gene>
<protein>
    <submittedName>
        <fullName evidence="1">Uncharacterized protein</fullName>
    </submittedName>
</protein>
<proteinExistence type="predicted"/>
<dbReference type="GeneID" id="80905091"/>
<dbReference type="Proteomes" id="UP001140513">
    <property type="component" value="Unassembled WGS sequence"/>
</dbReference>